<reference evidence="2" key="1">
    <citation type="submission" date="2020-10" db="EMBL/GenBank/DDBJ databases">
        <authorList>
            <person name="Gilroy R."/>
        </authorList>
    </citation>
    <scope>NUCLEOTIDE SEQUENCE</scope>
    <source>
        <strain evidence="2">ChiSxjej2B14-6234</strain>
    </source>
</reference>
<evidence type="ECO:0000313" key="2">
    <source>
        <dbReference type="EMBL" id="HIQ71721.1"/>
    </source>
</evidence>
<evidence type="ECO:0000313" key="3">
    <source>
        <dbReference type="Proteomes" id="UP000886887"/>
    </source>
</evidence>
<feature type="compositionally biased region" description="Polar residues" evidence="1">
    <location>
        <begin position="565"/>
        <end position="574"/>
    </location>
</feature>
<evidence type="ECO:0008006" key="4">
    <source>
        <dbReference type="Google" id="ProtNLM"/>
    </source>
</evidence>
<comment type="caution">
    <text evidence="2">The sequence shown here is derived from an EMBL/GenBank/DDBJ whole genome shotgun (WGS) entry which is preliminary data.</text>
</comment>
<organism evidence="2 3">
    <name type="scientific">Candidatus Onthenecus intestinigallinarum</name>
    <dbReference type="NCBI Taxonomy" id="2840875"/>
    <lineage>
        <taxon>Bacteria</taxon>
        <taxon>Bacillati</taxon>
        <taxon>Bacillota</taxon>
        <taxon>Clostridia</taxon>
        <taxon>Eubacteriales</taxon>
        <taxon>Candidatus Onthenecus</taxon>
    </lineage>
</organism>
<protein>
    <recommendedName>
        <fullName evidence="4">Tetratricopeptide repeat protein</fullName>
    </recommendedName>
</protein>
<dbReference type="Proteomes" id="UP000886887">
    <property type="component" value="Unassembled WGS sequence"/>
</dbReference>
<dbReference type="Gene3D" id="1.25.40.10">
    <property type="entry name" value="Tetratricopeptide repeat domain"/>
    <property type="match status" value="1"/>
</dbReference>
<dbReference type="AlphaFoldDB" id="A0A9D1CQB7"/>
<sequence>MIVQFDRPALYLLRKAQRRREEGRLAEALTLLYVARGRPGADDEVERQIAGVLAQMGYPAQANELLLPMLQGEQPDPVAACLAAVNFMRCQEPGCARDAAALCLHADEEHCARMADAVLEACANALWSAGRARMTGAKRGSGQAHVALLMRRGLDAMSHGSFARAQALLERAASRGGADAAVLLAHCHMQAGDAAAGLAAAQRAVALNAYSVQALCTLTLAQAQAGDREQACATLERAREERLSEQEKYLVACTACEIGQDGIAYWELSQLKAREPLGEDRLWMMAAAAMNTGRAAEATRLLGRLTRLFPRNPVYAACYRYARARRDVGDERPPRDDERFPYLPGPPQAMAARWTEELHEQMRQGGDALAGQLVSNAMFCEEALWVLRMRLSGTPAFDDALRALEQAGGCGARAMLTRLLTEPGPGESERLEVAQCLRRMGETCAPLALLDGRLVRVADPSAYLSPAQARIVRGATDRLLDALGDVGAQVERVWLCGRPRGAARGLPAWQAALECAVRVTLGRPAEVNETARAHRLPPRLLRARTKDLLNAWRRAGHADGRETGTEGSNELRQL</sequence>
<dbReference type="EMBL" id="DVFJ01000017">
    <property type="protein sequence ID" value="HIQ71721.1"/>
    <property type="molecule type" value="Genomic_DNA"/>
</dbReference>
<reference evidence="2" key="2">
    <citation type="journal article" date="2021" name="PeerJ">
        <title>Extensive microbial diversity within the chicken gut microbiome revealed by metagenomics and culture.</title>
        <authorList>
            <person name="Gilroy R."/>
            <person name="Ravi A."/>
            <person name="Getino M."/>
            <person name="Pursley I."/>
            <person name="Horton D.L."/>
            <person name="Alikhan N.F."/>
            <person name="Baker D."/>
            <person name="Gharbi K."/>
            <person name="Hall N."/>
            <person name="Watson M."/>
            <person name="Adriaenssens E.M."/>
            <person name="Foster-Nyarko E."/>
            <person name="Jarju S."/>
            <person name="Secka A."/>
            <person name="Antonio M."/>
            <person name="Oren A."/>
            <person name="Chaudhuri R.R."/>
            <person name="La Ragione R."/>
            <person name="Hildebrand F."/>
            <person name="Pallen M.J."/>
        </authorList>
    </citation>
    <scope>NUCLEOTIDE SEQUENCE</scope>
    <source>
        <strain evidence="2">ChiSxjej2B14-6234</strain>
    </source>
</reference>
<accession>A0A9D1CQB7</accession>
<dbReference type="InterPro" id="IPR011990">
    <property type="entry name" value="TPR-like_helical_dom_sf"/>
</dbReference>
<feature type="region of interest" description="Disordered" evidence="1">
    <location>
        <begin position="555"/>
        <end position="574"/>
    </location>
</feature>
<evidence type="ECO:0000256" key="1">
    <source>
        <dbReference type="SAM" id="MobiDB-lite"/>
    </source>
</evidence>
<name>A0A9D1CQB7_9FIRM</name>
<dbReference type="SUPFAM" id="SSF48452">
    <property type="entry name" value="TPR-like"/>
    <property type="match status" value="1"/>
</dbReference>
<proteinExistence type="predicted"/>
<gene>
    <name evidence="2" type="ORF">IAB73_05890</name>
</gene>